<sequence>MTNEIQKQYERCDDIWSIMLHMKDHYAIPNLNIRYATMKAFFGTRMIEESSVREHGVMMLFLVQKLKDLETDFEREEKYIDMILQSLPPSFDQYIVNYNMNGFDKAFMY</sequence>
<dbReference type="AlphaFoldDB" id="A0AAW2SSW8"/>
<reference evidence="1" key="1">
    <citation type="submission" date="2020-06" db="EMBL/GenBank/DDBJ databases">
        <authorList>
            <person name="Li T."/>
            <person name="Hu X."/>
            <person name="Zhang T."/>
            <person name="Song X."/>
            <person name="Zhang H."/>
            <person name="Dai N."/>
            <person name="Sheng W."/>
            <person name="Hou X."/>
            <person name="Wei L."/>
        </authorList>
    </citation>
    <scope>NUCLEOTIDE SEQUENCE</scope>
    <source>
        <strain evidence="1">KEN1</strain>
        <tissue evidence="1">Leaf</tissue>
    </source>
</reference>
<protein>
    <submittedName>
        <fullName evidence="1">Uncharacterized protein</fullName>
    </submittedName>
</protein>
<name>A0AAW2SSW8_9LAMI</name>
<organism evidence="1">
    <name type="scientific">Sesamum latifolium</name>
    <dbReference type="NCBI Taxonomy" id="2727402"/>
    <lineage>
        <taxon>Eukaryota</taxon>
        <taxon>Viridiplantae</taxon>
        <taxon>Streptophyta</taxon>
        <taxon>Embryophyta</taxon>
        <taxon>Tracheophyta</taxon>
        <taxon>Spermatophyta</taxon>
        <taxon>Magnoliopsida</taxon>
        <taxon>eudicotyledons</taxon>
        <taxon>Gunneridae</taxon>
        <taxon>Pentapetalae</taxon>
        <taxon>asterids</taxon>
        <taxon>lamiids</taxon>
        <taxon>Lamiales</taxon>
        <taxon>Pedaliaceae</taxon>
        <taxon>Sesamum</taxon>
    </lineage>
</organism>
<accession>A0AAW2SSW8</accession>
<comment type="caution">
    <text evidence="1">The sequence shown here is derived from an EMBL/GenBank/DDBJ whole genome shotgun (WGS) entry which is preliminary data.</text>
</comment>
<dbReference type="Pfam" id="PF14223">
    <property type="entry name" value="Retrotran_gag_2"/>
    <property type="match status" value="1"/>
</dbReference>
<proteinExistence type="predicted"/>
<reference evidence="1" key="2">
    <citation type="journal article" date="2024" name="Plant">
        <title>Genomic evolution and insights into agronomic trait innovations of Sesamum species.</title>
        <authorList>
            <person name="Miao H."/>
            <person name="Wang L."/>
            <person name="Qu L."/>
            <person name="Liu H."/>
            <person name="Sun Y."/>
            <person name="Le M."/>
            <person name="Wang Q."/>
            <person name="Wei S."/>
            <person name="Zheng Y."/>
            <person name="Lin W."/>
            <person name="Duan Y."/>
            <person name="Cao H."/>
            <person name="Xiong S."/>
            <person name="Wang X."/>
            <person name="Wei L."/>
            <person name="Li C."/>
            <person name="Ma Q."/>
            <person name="Ju M."/>
            <person name="Zhao R."/>
            <person name="Li G."/>
            <person name="Mu C."/>
            <person name="Tian Q."/>
            <person name="Mei H."/>
            <person name="Zhang T."/>
            <person name="Gao T."/>
            <person name="Zhang H."/>
        </authorList>
    </citation>
    <scope>NUCLEOTIDE SEQUENCE</scope>
    <source>
        <strain evidence="1">KEN1</strain>
    </source>
</reference>
<gene>
    <name evidence="1" type="ORF">Slati_4515000</name>
</gene>
<dbReference type="EMBL" id="JACGWN010000016">
    <property type="protein sequence ID" value="KAL0395488.1"/>
    <property type="molecule type" value="Genomic_DNA"/>
</dbReference>
<evidence type="ECO:0000313" key="1">
    <source>
        <dbReference type="EMBL" id="KAL0395488.1"/>
    </source>
</evidence>